<reference evidence="1" key="2">
    <citation type="submission" date="2015-06" db="UniProtKB">
        <authorList>
            <consortium name="EnsemblProtists"/>
        </authorList>
    </citation>
    <scope>IDENTIFICATION</scope>
    <source>
        <strain evidence="1">Emoy2</strain>
    </source>
</reference>
<accession>M4B3S8</accession>
<dbReference type="HOGENOM" id="CLU_2763283_0_0_1"/>
<keyword evidence="2" id="KW-1185">Reference proteome</keyword>
<protein>
    <submittedName>
        <fullName evidence="1">Uncharacterized protein</fullName>
    </submittedName>
</protein>
<reference evidence="2" key="1">
    <citation type="journal article" date="2010" name="Science">
        <title>Signatures of adaptation to obligate biotrophy in the Hyaloperonospora arabidopsidis genome.</title>
        <authorList>
            <person name="Baxter L."/>
            <person name="Tripathy S."/>
            <person name="Ishaque N."/>
            <person name="Boot N."/>
            <person name="Cabral A."/>
            <person name="Kemen E."/>
            <person name="Thines M."/>
            <person name="Ah-Fong A."/>
            <person name="Anderson R."/>
            <person name="Badejoko W."/>
            <person name="Bittner-Eddy P."/>
            <person name="Boore J.L."/>
            <person name="Chibucos M.C."/>
            <person name="Coates M."/>
            <person name="Dehal P."/>
            <person name="Delehaunty K."/>
            <person name="Dong S."/>
            <person name="Downton P."/>
            <person name="Dumas B."/>
            <person name="Fabro G."/>
            <person name="Fronick C."/>
            <person name="Fuerstenberg S.I."/>
            <person name="Fulton L."/>
            <person name="Gaulin E."/>
            <person name="Govers F."/>
            <person name="Hughes L."/>
            <person name="Humphray S."/>
            <person name="Jiang R.H."/>
            <person name="Judelson H."/>
            <person name="Kamoun S."/>
            <person name="Kyung K."/>
            <person name="Meijer H."/>
            <person name="Minx P."/>
            <person name="Morris P."/>
            <person name="Nelson J."/>
            <person name="Phuntumart V."/>
            <person name="Qutob D."/>
            <person name="Rehmany A."/>
            <person name="Rougon-Cardoso A."/>
            <person name="Ryden P."/>
            <person name="Torto-Alalibo T."/>
            <person name="Studholme D."/>
            <person name="Wang Y."/>
            <person name="Win J."/>
            <person name="Wood J."/>
            <person name="Clifton S.W."/>
            <person name="Rogers J."/>
            <person name="Van den Ackerveken G."/>
            <person name="Jones J.D."/>
            <person name="McDowell J.M."/>
            <person name="Beynon J."/>
            <person name="Tyler B.M."/>
        </authorList>
    </citation>
    <scope>NUCLEOTIDE SEQUENCE [LARGE SCALE GENOMIC DNA]</scope>
    <source>
        <strain evidence="2">Emoy2</strain>
    </source>
</reference>
<evidence type="ECO:0000313" key="1">
    <source>
        <dbReference type="EnsemblProtists" id="HpaP800927"/>
    </source>
</evidence>
<name>M4B3S8_HYAAE</name>
<dbReference type="EMBL" id="JH598179">
    <property type="status" value="NOT_ANNOTATED_CDS"/>
    <property type="molecule type" value="Genomic_DNA"/>
</dbReference>
<dbReference type="Proteomes" id="UP000011713">
    <property type="component" value="Unassembled WGS sequence"/>
</dbReference>
<dbReference type="EnsemblProtists" id="HpaT800927">
    <property type="protein sequence ID" value="HpaP800927"/>
    <property type="gene ID" value="HpaG800927"/>
</dbReference>
<organism evidence="1 2">
    <name type="scientific">Hyaloperonospora arabidopsidis (strain Emoy2)</name>
    <name type="common">Downy mildew agent</name>
    <name type="synonym">Peronospora arabidopsidis</name>
    <dbReference type="NCBI Taxonomy" id="559515"/>
    <lineage>
        <taxon>Eukaryota</taxon>
        <taxon>Sar</taxon>
        <taxon>Stramenopiles</taxon>
        <taxon>Oomycota</taxon>
        <taxon>Peronosporomycetes</taxon>
        <taxon>Peronosporales</taxon>
        <taxon>Peronosporaceae</taxon>
        <taxon>Hyaloperonospora</taxon>
    </lineage>
</organism>
<evidence type="ECO:0000313" key="2">
    <source>
        <dbReference type="Proteomes" id="UP000011713"/>
    </source>
</evidence>
<dbReference type="AlphaFoldDB" id="M4B3S8"/>
<proteinExistence type="predicted"/>
<sequence length="70" mass="7876">MALMKALWIVFPSAIILLYIWHIDANVVAKCKPHFTVRDVEEWKALAKGCRSVGKLGSFLTDIVRTPHGI</sequence>
<dbReference type="InParanoid" id="M4B3S8"/>
<dbReference type="VEuPathDB" id="FungiDB:HpaG800927"/>